<dbReference type="AlphaFoldDB" id="A0AAV4ZIL7"/>
<dbReference type="EMBL" id="BPQO01000006">
    <property type="protein sequence ID" value="GJD88324.1"/>
    <property type="molecule type" value="Genomic_DNA"/>
</dbReference>
<feature type="transmembrane region" description="Helical" evidence="2">
    <location>
        <begin position="193"/>
        <end position="217"/>
    </location>
</feature>
<accession>A0AAV4ZIL7</accession>
<feature type="transmembrane region" description="Helical" evidence="2">
    <location>
        <begin position="286"/>
        <end position="308"/>
    </location>
</feature>
<evidence type="ECO:0000256" key="1">
    <source>
        <dbReference type="SAM" id="MobiDB-lite"/>
    </source>
</evidence>
<feature type="transmembrane region" description="Helical" evidence="2">
    <location>
        <begin position="382"/>
        <end position="403"/>
    </location>
</feature>
<keyword evidence="2" id="KW-1133">Transmembrane helix</keyword>
<proteinExistence type="predicted"/>
<dbReference type="Proteomes" id="UP001055247">
    <property type="component" value="Unassembled WGS sequence"/>
</dbReference>
<keyword evidence="2" id="KW-0812">Transmembrane</keyword>
<reference evidence="3" key="1">
    <citation type="journal article" date="2016" name="Front. Microbiol.">
        <title>Genome Sequence of the Piezophilic, Mesophilic Sulfate-Reducing Bacterium Desulfovibrio indicus J2T.</title>
        <authorList>
            <person name="Cao J."/>
            <person name="Maignien L."/>
            <person name="Shao Z."/>
            <person name="Alain K."/>
            <person name="Jebbar M."/>
        </authorList>
    </citation>
    <scope>NUCLEOTIDE SEQUENCE</scope>
    <source>
        <strain evidence="3">DSM 16372</strain>
    </source>
</reference>
<reference evidence="3" key="2">
    <citation type="submission" date="2021-08" db="EMBL/GenBank/DDBJ databases">
        <authorList>
            <person name="Tani A."/>
            <person name="Ola A."/>
            <person name="Ogura Y."/>
            <person name="Katsura K."/>
            <person name="Hayashi T."/>
        </authorList>
    </citation>
    <scope>NUCLEOTIDE SEQUENCE</scope>
    <source>
        <strain evidence="3">DSM 16372</strain>
    </source>
</reference>
<feature type="region of interest" description="Disordered" evidence="1">
    <location>
        <begin position="414"/>
        <end position="453"/>
    </location>
</feature>
<comment type="caution">
    <text evidence="3">The sequence shown here is derived from an EMBL/GenBank/DDBJ whole genome shotgun (WGS) entry which is preliminary data.</text>
</comment>
<evidence type="ECO:0000313" key="3">
    <source>
        <dbReference type="EMBL" id="GJD88324.1"/>
    </source>
</evidence>
<feature type="transmembrane region" description="Helical" evidence="2">
    <location>
        <begin position="30"/>
        <end position="49"/>
    </location>
</feature>
<protein>
    <recommendedName>
        <fullName evidence="5">Glycosyltransferase RgtA/B/C/D-like domain-containing protein</fullName>
    </recommendedName>
</protein>
<keyword evidence="2" id="KW-0472">Membrane</keyword>
<organism evidence="3 4">
    <name type="scientific">Methylobacterium hispanicum</name>
    <dbReference type="NCBI Taxonomy" id="270350"/>
    <lineage>
        <taxon>Bacteria</taxon>
        <taxon>Pseudomonadati</taxon>
        <taxon>Pseudomonadota</taxon>
        <taxon>Alphaproteobacteria</taxon>
        <taxon>Hyphomicrobiales</taxon>
        <taxon>Methylobacteriaceae</taxon>
        <taxon>Methylobacterium</taxon>
    </lineage>
</organism>
<evidence type="ECO:0000313" key="4">
    <source>
        <dbReference type="Proteomes" id="UP001055247"/>
    </source>
</evidence>
<feature type="transmembrane region" description="Helical" evidence="2">
    <location>
        <begin position="144"/>
        <end position="166"/>
    </location>
</feature>
<sequence length="453" mass="49286">MMPAIPVAERLGDSVMHSAAMTPQRLRPHYRIAILLAAITTIIVLYRSLLQVESADVHWWFLPWLRHIHDHGIAQTLSINLPVLVLEANNAGNYTPPYLYLLFLGSHAGPLADDLTVIKIVSISGAVFCAASLYYLLSCYVRRDIAICGAIAYLLLPSVVLNAAAWGQIESYYTGFILIAIARAEREDLLTCMAAFGIAISIKLQAIFLGPFLLYLVISRKAPIGILIIPPIMYALMMLPAWIAGRPALDLAMIYVEQSHAYPWLSMNAPNPWTFVQYLRLVPQPAGMVLGILAGLVVGLLIAGLGFVRRDRGSDLLLVALASVTLIPFVLPKMGDRYFFMADTLSYALAIAHTRRWSVGAAVAIQIGSFGAYLTHFSGVRIGTGLGVLSMTIAVAVICTQVFRLRQNRGRARDISAAPSARSGNGTRSSAREASGRPSRPAPRREASRTGPP</sequence>
<feature type="transmembrane region" description="Helical" evidence="2">
    <location>
        <begin position="315"/>
        <end position="331"/>
    </location>
</feature>
<feature type="compositionally biased region" description="Basic and acidic residues" evidence="1">
    <location>
        <begin position="443"/>
        <end position="453"/>
    </location>
</feature>
<keyword evidence="4" id="KW-1185">Reference proteome</keyword>
<evidence type="ECO:0008006" key="5">
    <source>
        <dbReference type="Google" id="ProtNLM"/>
    </source>
</evidence>
<feature type="transmembrane region" description="Helical" evidence="2">
    <location>
        <begin position="224"/>
        <end position="243"/>
    </location>
</feature>
<feature type="transmembrane region" description="Helical" evidence="2">
    <location>
        <begin position="117"/>
        <end position="137"/>
    </location>
</feature>
<gene>
    <name evidence="3" type="ORF">BHAOGJBA_1838</name>
</gene>
<name>A0AAV4ZIL7_9HYPH</name>
<evidence type="ECO:0000256" key="2">
    <source>
        <dbReference type="SAM" id="Phobius"/>
    </source>
</evidence>